<protein>
    <submittedName>
        <fullName evidence="11">Heparan sulfate 2-O-sulfotransferase hst-2</fullName>
    </submittedName>
</protein>
<keyword evidence="4 10" id="KW-0812">Transmembrane</keyword>
<dbReference type="SUPFAM" id="SSF52540">
    <property type="entry name" value="P-loop containing nucleoside triphosphate hydrolases"/>
    <property type="match status" value="1"/>
</dbReference>
<keyword evidence="3" id="KW-0808">Transferase</keyword>
<evidence type="ECO:0000313" key="11">
    <source>
        <dbReference type="EMBL" id="KAJ8037312.1"/>
    </source>
</evidence>
<accession>A0A9Q1C2R1</accession>
<dbReference type="EMBL" id="JAIZAY010000008">
    <property type="protein sequence ID" value="KAJ8037312.1"/>
    <property type="molecule type" value="Genomic_DNA"/>
</dbReference>
<evidence type="ECO:0000313" key="12">
    <source>
        <dbReference type="Proteomes" id="UP001152320"/>
    </source>
</evidence>
<evidence type="ECO:0000256" key="1">
    <source>
        <dbReference type="ARBA" id="ARBA00004323"/>
    </source>
</evidence>
<reference evidence="11" key="1">
    <citation type="submission" date="2021-10" db="EMBL/GenBank/DDBJ databases">
        <title>Tropical sea cucumber genome reveals ecological adaptation and Cuvierian tubules defense mechanism.</title>
        <authorList>
            <person name="Chen T."/>
        </authorList>
    </citation>
    <scope>NUCLEOTIDE SEQUENCE</scope>
    <source>
        <strain evidence="11">Nanhai2018</strain>
        <tissue evidence="11">Muscle</tissue>
    </source>
</reference>
<dbReference type="PANTHER" id="PTHR12129">
    <property type="entry name" value="HEPARAN SULFATE 2-O-SULFOTRANSFERASE"/>
    <property type="match status" value="1"/>
</dbReference>
<comment type="similarity">
    <text evidence="2">Belongs to the sulfotransferase 3 family.</text>
</comment>
<keyword evidence="8 10" id="KW-0472">Membrane</keyword>
<dbReference type="GO" id="GO:0000139">
    <property type="term" value="C:Golgi membrane"/>
    <property type="evidence" value="ECO:0007669"/>
    <property type="project" value="UniProtKB-SubCell"/>
</dbReference>
<dbReference type="Gene3D" id="3.40.50.300">
    <property type="entry name" value="P-loop containing nucleotide triphosphate hydrolases"/>
    <property type="match status" value="1"/>
</dbReference>
<sequence length="333" mass="38249">MKTCAGARPKPFFLLVLAICGFLVMGVILESVTDVQLFCRGSTFLTTPFNGRYRLKHDLAHSSFGRPFFGVNYTIIFNAVPKTGSRTLETAVKNLSTAKRVGKPMRCVPIPAETWQSKQNFEDFLSLKKPPLFMRGHASFPAIDRPDLLYIGIVREPVDRVISQFNFMLHGDASTNYQPVMEPERKKILDDLGVTTIDDCYYSSSTVCQSFLDNLRSTTIRIFCGMHPDCRTPSRWSLRKAIENVDRYTVVGLQSYFSDMVKILETLGPDAFGGLYEAYEFVKRNTTKKFSTSKKIVPSNRTFMLLKKDMKLEYEFYHYVEEKFFKLKKRLKI</sequence>
<evidence type="ECO:0000256" key="5">
    <source>
        <dbReference type="ARBA" id="ARBA00022968"/>
    </source>
</evidence>
<dbReference type="Proteomes" id="UP001152320">
    <property type="component" value="Chromosome 8"/>
</dbReference>
<dbReference type="AlphaFoldDB" id="A0A9Q1C2R1"/>
<dbReference type="PANTHER" id="PTHR12129:SF15">
    <property type="entry name" value="URONYL 2-SULFOTRANSFERASE"/>
    <property type="match status" value="1"/>
</dbReference>
<dbReference type="InterPro" id="IPR005331">
    <property type="entry name" value="Sulfotransferase"/>
</dbReference>
<evidence type="ECO:0000256" key="8">
    <source>
        <dbReference type="ARBA" id="ARBA00023136"/>
    </source>
</evidence>
<name>A0A9Q1C2R1_HOLLE</name>
<evidence type="ECO:0000256" key="4">
    <source>
        <dbReference type="ARBA" id="ARBA00022692"/>
    </source>
</evidence>
<keyword evidence="7" id="KW-0333">Golgi apparatus</keyword>
<keyword evidence="5" id="KW-0735">Signal-anchor</keyword>
<evidence type="ECO:0000256" key="9">
    <source>
        <dbReference type="ARBA" id="ARBA00023180"/>
    </source>
</evidence>
<comment type="caution">
    <text evidence="11">The sequence shown here is derived from an EMBL/GenBank/DDBJ whole genome shotgun (WGS) entry which is preliminary data.</text>
</comment>
<evidence type="ECO:0000256" key="3">
    <source>
        <dbReference type="ARBA" id="ARBA00022679"/>
    </source>
</evidence>
<dbReference type="GO" id="GO:0008146">
    <property type="term" value="F:sulfotransferase activity"/>
    <property type="evidence" value="ECO:0007669"/>
    <property type="project" value="InterPro"/>
</dbReference>
<keyword evidence="6 10" id="KW-1133">Transmembrane helix</keyword>
<feature type="transmembrane region" description="Helical" evidence="10">
    <location>
        <begin position="12"/>
        <end position="29"/>
    </location>
</feature>
<evidence type="ECO:0000256" key="10">
    <source>
        <dbReference type="SAM" id="Phobius"/>
    </source>
</evidence>
<comment type="subcellular location">
    <subcellularLocation>
        <location evidence="1">Golgi apparatus membrane</location>
        <topology evidence="1">Single-pass type II membrane protein</topology>
    </subcellularLocation>
</comment>
<dbReference type="Pfam" id="PF03567">
    <property type="entry name" value="Sulfotransfer_2"/>
    <property type="match status" value="1"/>
</dbReference>
<proteinExistence type="inferred from homology"/>
<keyword evidence="9" id="KW-0325">Glycoprotein</keyword>
<evidence type="ECO:0000256" key="2">
    <source>
        <dbReference type="ARBA" id="ARBA00010569"/>
    </source>
</evidence>
<organism evidence="11 12">
    <name type="scientific">Holothuria leucospilota</name>
    <name type="common">Black long sea cucumber</name>
    <name type="synonym">Mertensiothuria leucospilota</name>
    <dbReference type="NCBI Taxonomy" id="206669"/>
    <lineage>
        <taxon>Eukaryota</taxon>
        <taxon>Metazoa</taxon>
        <taxon>Echinodermata</taxon>
        <taxon>Eleutherozoa</taxon>
        <taxon>Echinozoa</taxon>
        <taxon>Holothuroidea</taxon>
        <taxon>Aspidochirotacea</taxon>
        <taxon>Aspidochirotida</taxon>
        <taxon>Holothuriidae</taxon>
        <taxon>Holothuria</taxon>
    </lineage>
</organism>
<keyword evidence="12" id="KW-1185">Reference proteome</keyword>
<evidence type="ECO:0000256" key="7">
    <source>
        <dbReference type="ARBA" id="ARBA00023034"/>
    </source>
</evidence>
<gene>
    <name evidence="11" type="ORF">HOLleu_18101</name>
</gene>
<dbReference type="InterPro" id="IPR007734">
    <property type="entry name" value="Heparan_SO4_2-O-STrfase"/>
</dbReference>
<evidence type="ECO:0000256" key="6">
    <source>
        <dbReference type="ARBA" id="ARBA00022989"/>
    </source>
</evidence>
<dbReference type="OrthoDB" id="10019582at2759"/>
<dbReference type="InterPro" id="IPR027417">
    <property type="entry name" value="P-loop_NTPase"/>
</dbReference>